<accession>A0A0M3HHK6</accession>
<dbReference type="WBParaSite" id="ALUE_0000100101-mRNA-1">
    <property type="protein sequence ID" value="ALUE_0000100101-mRNA-1"/>
    <property type="gene ID" value="ALUE_0000100101"/>
</dbReference>
<dbReference type="Proteomes" id="UP000036681">
    <property type="component" value="Unplaced"/>
</dbReference>
<proteinExistence type="predicted"/>
<organism evidence="1 2">
    <name type="scientific">Ascaris lumbricoides</name>
    <name type="common">Giant roundworm</name>
    <dbReference type="NCBI Taxonomy" id="6252"/>
    <lineage>
        <taxon>Eukaryota</taxon>
        <taxon>Metazoa</taxon>
        <taxon>Ecdysozoa</taxon>
        <taxon>Nematoda</taxon>
        <taxon>Chromadorea</taxon>
        <taxon>Rhabditida</taxon>
        <taxon>Spirurina</taxon>
        <taxon>Ascaridomorpha</taxon>
        <taxon>Ascaridoidea</taxon>
        <taxon>Ascarididae</taxon>
        <taxon>Ascaris</taxon>
    </lineage>
</organism>
<dbReference type="AlphaFoldDB" id="A0A0M3HHK6"/>
<reference evidence="2" key="1">
    <citation type="submission" date="2017-02" db="UniProtKB">
        <authorList>
            <consortium name="WormBaseParasite"/>
        </authorList>
    </citation>
    <scope>IDENTIFICATION</scope>
</reference>
<name>A0A0M3HHK6_ASCLU</name>
<evidence type="ECO:0000313" key="2">
    <source>
        <dbReference type="WBParaSite" id="ALUE_0000100101-mRNA-1"/>
    </source>
</evidence>
<evidence type="ECO:0000313" key="1">
    <source>
        <dbReference type="Proteomes" id="UP000036681"/>
    </source>
</evidence>
<protein>
    <submittedName>
        <fullName evidence="2">LysR family transcriptional regulator</fullName>
    </submittedName>
</protein>
<sequence>IEVIESISALPKINIESKPILASATNIAQLAAIVRVDDIVDEEVLVDLIDDDRSQAFRLSKESIGNAWRLESIPGKYLFARWLNVLVAWELVFNE</sequence>
<keyword evidence="1" id="KW-1185">Reference proteome</keyword>